<dbReference type="Gene3D" id="2.40.30.170">
    <property type="match status" value="1"/>
</dbReference>
<accession>A0A6G7LQL1</accession>
<dbReference type="InterPro" id="IPR006143">
    <property type="entry name" value="RND_pump_MFP"/>
</dbReference>
<dbReference type="Gene3D" id="1.10.287.470">
    <property type="entry name" value="Helix hairpin bin"/>
    <property type="match status" value="1"/>
</dbReference>
<dbReference type="Pfam" id="PF25876">
    <property type="entry name" value="HH_MFP_RND"/>
    <property type="match status" value="1"/>
</dbReference>
<name>A0A6G7LQL1_9GAMM</name>
<proteinExistence type="inferred from homology"/>
<organism evidence="6 7">
    <name type="scientific">Shewanella chilikensis</name>
    <dbReference type="NCBI Taxonomy" id="558541"/>
    <lineage>
        <taxon>Bacteria</taxon>
        <taxon>Pseudomonadati</taxon>
        <taxon>Pseudomonadota</taxon>
        <taxon>Gammaproteobacteria</taxon>
        <taxon>Alteromonadales</taxon>
        <taxon>Shewanellaceae</taxon>
        <taxon>Shewanella</taxon>
    </lineage>
</organism>
<comment type="similarity">
    <text evidence="1">Belongs to the membrane fusion protein (MFP) (TC 8.A.1) family.</text>
</comment>
<dbReference type="InterPro" id="IPR058625">
    <property type="entry name" value="MdtA-like_BSH"/>
</dbReference>
<dbReference type="PANTHER" id="PTHR30469">
    <property type="entry name" value="MULTIDRUG RESISTANCE PROTEIN MDTA"/>
    <property type="match status" value="1"/>
</dbReference>
<dbReference type="FunFam" id="2.40.30.170:FF:000010">
    <property type="entry name" value="Efflux RND transporter periplasmic adaptor subunit"/>
    <property type="match status" value="1"/>
</dbReference>
<dbReference type="NCBIfam" id="TIGR01730">
    <property type="entry name" value="RND_mfp"/>
    <property type="match status" value="1"/>
</dbReference>
<dbReference type="AlphaFoldDB" id="A0A6G7LQL1"/>
<dbReference type="Gene3D" id="2.40.50.100">
    <property type="match status" value="1"/>
</dbReference>
<dbReference type="SUPFAM" id="SSF111369">
    <property type="entry name" value="HlyD-like secretion proteins"/>
    <property type="match status" value="1"/>
</dbReference>
<dbReference type="InterPro" id="IPR058792">
    <property type="entry name" value="Beta-barrel_RND_2"/>
</dbReference>
<dbReference type="GO" id="GO:1990281">
    <property type="term" value="C:efflux pump complex"/>
    <property type="evidence" value="ECO:0007669"/>
    <property type="project" value="TreeGrafter"/>
</dbReference>
<evidence type="ECO:0000259" key="3">
    <source>
        <dbReference type="Pfam" id="PF25917"/>
    </source>
</evidence>
<dbReference type="Pfam" id="PF25954">
    <property type="entry name" value="Beta-barrel_RND_2"/>
    <property type="match status" value="1"/>
</dbReference>
<dbReference type="RefSeq" id="WP_165564738.1">
    <property type="nucleotide sequence ID" value="NZ_CP045857.1"/>
</dbReference>
<evidence type="ECO:0000259" key="2">
    <source>
        <dbReference type="Pfam" id="PF25876"/>
    </source>
</evidence>
<dbReference type="InterPro" id="IPR058637">
    <property type="entry name" value="YknX-like_C"/>
</dbReference>
<dbReference type="PANTHER" id="PTHR30469:SF13">
    <property type="entry name" value="HAE1 FAMILY EFFLUX PUMP MFP COMPONENT"/>
    <property type="match status" value="1"/>
</dbReference>
<dbReference type="Proteomes" id="UP000502117">
    <property type="component" value="Chromosome"/>
</dbReference>
<evidence type="ECO:0000259" key="5">
    <source>
        <dbReference type="Pfam" id="PF25989"/>
    </source>
</evidence>
<dbReference type="GO" id="GO:0015562">
    <property type="term" value="F:efflux transmembrane transporter activity"/>
    <property type="evidence" value="ECO:0007669"/>
    <property type="project" value="TreeGrafter"/>
</dbReference>
<dbReference type="KEGG" id="schk:GII14_06895"/>
<dbReference type="Pfam" id="PF25917">
    <property type="entry name" value="BSH_RND"/>
    <property type="match status" value="1"/>
</dbReference>
<dbReference type="InterPro" id="IPR058624">
    <property type="entry name" value="MdtA-like_HH"/>
</dbReference>
<evidence type="ECO:0000256" key="1">
    <source>
        <dbReference type="ARBA" id="ARBA00009477"/>
    </source>
</evidence>
<evidence type="ECO:0000259" key="4">
    <source>
        <dbReference type="Pfam" id="PF25954"/>
    </source>
</evidence>
<protein>
    <submittedName>
        <fullName evidence="6">Efflux RND transporter periplasmic adaptor subunit</fullName>
    </submittedName>
</protein>
<dbReference type="EMBL" id="CP045857">
    <property type="protein sequence ID" value="QIJ03935.1"/>
    <property type="molecule type" value="Genomic_DNA"/>
</dbReference>
<evidence type="ECO:0000313" key="7">
    <source>
        <dbReference type="Proteomes" id="UP000502117"/>
    </source>
</evidence>
<feature type="domain" description="CusB-like beta-barrel" evidence="4">
    <location>
        <begin position="205"/>
        <end position="277"/>
    </location>
</feature>
<feature type="domain" description="YknX-like C-terminal permuted SH3-like" evidence="5">
    <location>
        <begin position="285"/>
        <end position="351"/>
    </location>
</feature>
<feature type="domain" description="Multidrug resistance protein MdtA-like alpha-helical hairpin" evidence="2">
    <location>
        <begin position="106"/>
        <end position="164"/>
    </location>
</feature>
<sequence length="365" mass="39313">MKKSYIGLVVLGLCVATYLLLTPTAENTVKKPGSGMGMGMGKAAVPVITATVTEQSLAQSLTLIGKLEAERSVTIAPQVAGKIDAIAVRSNQEVKAGELLLVLEESKAKAVVMEAESYLADERRKLGEYEKLIGRNAITQTEIDAQRASVSIAEARLASARAELSYHHLRAPFSGTVGLVDFSKGKLVSQGTELLSLDDLSLLRLDLQVPESYLSQLSVGMQVQGSSSAWNGQLFQGKVVAIDPRVNPDTLNVRVRVEFNNPNKHLRPGMMLSATLTFPPLHQAVVPVQALEYSGTKRYVYRIDESSIAHRTEVHLGARVDNLVLITDGVSQGDRIVVQGLVNIRDGASVKPLTAEAVQQTGELH</sequence>
<reference evidence="6 7" key="1">
    <citation type="submission" date="2019-11" db="EMBL/GenBank/DDBJ databases">
        <title>Complete Genome Sequence of Shewanella chilikensis Strain DC57, Isolated from Corroded Seal Rings at a floating production facility in Australia.</title>
        <authorList>
            <person name="Salgar-Chaparro S.J."/>
            <person name="Castillo-Villamizar G.A."/>
            <person name="Poehlein A."/>
            <person name="Daniel R."/>
            <person name="Machuca L."/>
        </authorList>
    </citation>
    <scope>NUCLEOTIDE SEQUENCE [LARGE SCALE GENOMIC DNA]</scope>
    <source>
        <strain evidence="6 7">DC57</strain>
    </source>
</reference>
<gene>
    <name evidence="6" type="ORF">GII14_06895</name>
</gene>
<dbReference type="Gene3D" id="2.40.420.20">
    <property type="match status" value="1"/>
</dbReference>
<evidence type="ECO:0000313" key="6">
    <source>
        <dbReference type="EMBL" id="QIJ03935.1"/>
    </source>
</evidence>
<feature type="domain" description="Multidrug resistance protein MdtA-like barrel-sandwich hybrid" evidence="3">
    <location>
        <begin position="71"/>
        <end position="193"/>
    </location>
</feature>
<dbReference type="Pfam" id="PF25989">
    <property type="entry name" value="YknX_C"/>
    <property type="match status" value="1"/>
</dbReference>